<dbReference type="Proteomes" id="UP000799291">
    <property type="component" value="Unassembled WGS sequence"/>
</dbReference>
<evidence type="ECO:0000256" key="1">
    <source>
        <dbReference type="SAM" id="MobiDB-lite"/>
    </source>
</evidence>
<evidence type="ECO:0000313" key="3">
    <source>
        <dbReference type="Proteomes" id="UP000799291"/>
    </source>
</evidence>
<dbReference type="AlphaFoldDB" id="A0A6G1IBT8"/>
<gene>
    <name evidence="2" type="ORF">K458DRAFT_397826</name>
</gene>
<evidence type="ECO:0000313" key="2">
    <source>
        <dbReference type="EMBL" id="KAF2675585.1"/>
    </source>
</evidence>
<reference evidence="2" key="1">
    <citation type="journal article" date="2020" name="Stud. Mycol.">
        <title>101 Dothideomycetes genomes: a test case for predicting lifestyles and emergence of pathogens.</title>
        <authorList>
            <person name="Haridas S."/>
            <person name="Albert R."/>
            <person name="Binder M."/>
            <person name="Bloem J."/>
            <person name="Labutti K."/>
            <person name="Salamov A."/>
            <person name="Andreopoulos B."/>
            <person name="Baker S."/>
            <person name="Barry K."/>
            <person name="Bills G."/>
            <person name="Bluhm B."/>
            <person name="Cannon C."/>
            <person name="Castanera R."/>
            <person name="Culley D."/>
            <person name="Daum C."/>
            <person name="Ezra D."/>
            <person name="Gonzalez J."/>
            <person name="Henrissat B."/>
            <person name="Kuo A."/>
            <person name="Liang C."/>
            <person name="Lipzen A."/>
            <person name="Lutzoni F."/>
            <person name="Magnuson J."/>
            <person name="Mondo S."/>
            <person name="Nolan M."/>
            <person name="Ohm R."/>
            <person name="Pangilinan J."/>
            <person name="Park H.-J."/>
            <person name="Ramirez L."/>
            <person name="Alfaro M."/>
            <person name="Sun H."/>
            <person name="Tritt A."/>
            <person name="Yoshinaga Y."/>
            <person name="Zwiers L.-H."/>
            <person name="Turgeon B."/>
            <person name="Goodwin S."/>
            <person name="Spatafora J."/>
            <person name="Crous P."/>
            <person name="Grigoriev I."/>
        </authorList>
    </citation>
    <scope>NUCLEOTIDE SEQUENCE</scope>
    <source>
        <strain evidence="2">CBS 122367</strain>
    </source>
</reference>
<protein>
    <submittedName>
        <fullName evidence="2">Uncharacterized protein</fullName>
    </submittedName>
</protein>
<organism evidence="2 3">
    <name type="scientific">Lentithecium fluviatile CBS 122367</name>
    <dbReference type="NCBI Taxonomy" id="1168545"/>
    <lineage>
        <taxon>Eukaryota</taxon>
        <taxon>Fungi</taxon>
        <taxon>Dikarya</taxon>
        <taxon>Ascomycota</taxon>
        <taxon>Pezizomycotina</taxon>
        <taxon>Dothideomycetes</taxon>
        <taxon>Pleosporomycetidae</taxon>
        <taxon>Pleosporales</taxon>
        <taxon>Massarineae</taxon>
        <taxon>Lentitheciaceae</taxon>
        <taxon>Lentithecium</taxon>
    </lineage>
</organism>
<sequence length="259" mass="29518">MPITSPEQCSNKVLSQRVCQLPAHLEGQPPLVRHWCQACLPPFCAKGIAVEKLREVARGEWCSKVNVFATCERCAKRHDTCLPVEPTFRRCFNILTFYIMRAKRYDATRRPEADDAWAEVHAYAVAVNQGMIHWRSEIKRLQKLDGGELEYARQRSASRENNFARYQQGLGGVGRMMPTNFVAHERMEAHFTRVDNSGNPAPGSATNRERRWYYYGPNTPDHVAPMSRDNSRQFAPGSPVGSDILRALTDDTRMQNSPH</sequence>
<dbReference type="EMBL" id="MU005667">
    <property type="protein sequence ID" value="KAF2675585.1"/>
    <property type="molecule type" value="Genomic_DNA"/>
</dbReference>
<dbReference type="OrthoDB" id="3798450at2759"/>
<feature type="region of interest" description="Disordered" evidence="1">
    <location>
        <begin position="229"/>
        <end position="259"/>
    </location>
</feature>
<keyword evidence="3" id="KW-1185">Reference proteome</keyword>
<name>A0A6G1IBT8_9PLEO</name>
<accession>A0A6G1IBT8</accession>
<proteinExistence type="predicted"/>